<dbReference type="AlphaFoldDB" id="A0A1B0EZT4"/>
<keyword evidence="4" id="KW-1185">Reference proteome</keyword>
<protein>
    <recommendedName>
        <fullName evidence="2">Inositol polyphosphate-related phosphatase domain-containing protein</fullName>
    </recommendedName>
</protein>
<feature type="region of interest" description="Disordered" evidence="1">
    <location>
        <begin position="174"/>
        <end position="195"/>
    </location>
</feature>
<dbReference type="InterPro" id="IPR036691">
    <property type="entry name" value="Endo/exonu/phosph_ase_sf"/>
</dbReference>
<dbReference type="PANTHER" id="PTHR47039">
    <property type="entry name" value="INOSITOL POLYPHOSPHATE 5-PHOSPHATASE E"/>
    <property type="match status" value="1"/>
</dbReference>
<organism evidence="3 4">
    <name type="scientific">Phlebotomus papatasi</name>
    <name type="common">Sandfly</name>
    <dbReference type="NCBI Taxonomy" id="29031"/>
    <lineage>
        <taxon>Eukaryota</taxon>
        <taxon>Metazoa</taxon>
        <taxon>Ecdysozoa</taxon>
        <taxon>Arthropoda</taxon>
        <taxon>Hexapoda</taxon>
        <taxon>Insecta</taxon>
        <taxon>Pterygota</taxon>
        <taxon>Neoptera</taxon>
        <taxon>Endopterygota</taxon>
        <taxon>Diptera</taxon>
        <taxon>Nematocera</taxon>
        <taxon>Psychodoidea</taxon>
        <taxon>Psychodidae</taxon>
        <taxon>Phlebotomus</taxon>
        <taxon>Phlebotomus</taxon>
    </lineage>
</organism>
<dbReference type="Pfam" id="PF22669">
    <property type="entry name" value="Exo_endo_phos2"/>
    <property type="match status" value="1"/>
</dbReference>
<accession>A0A1B0EZT4</accession>
<dbReference type="EMBL" id="AJVK01034838">
    <property type="status" value="NOT_ANNOTATED_CDS"/>
    <property type="molecule type" value="Genomic_DNA"/>
</dbReference>
<dbReference type="InterPro" id="IPR000300">
    <property type="entry name" value="IPPc"/>
</dbReference>
<sequence length="493" mass="54875">MEKTANGQSSRGNRKTFLGIIPRKSTRVEPQNDPVAGEDVQEVPVENVEVVQPNGGVQRRSIAKTSKVITNRFSDHISGGICCTNVDSRALTPPENVRKLSRSTPNSPTIGVLSEDNARNRCAKKPLEMSCSLDDGSSSSRQFTQTFTPPERQNIAVSACRSRLRKKLFPPGTNLDEMNLSAPNISDKDTSEHRNSRSFSYDTLLGSGSGNIVNQRPTSADSLARNTLMAAQVLNLIPTEKARERSYLQGKLSYNSLLGGQELEKVLPNREVKIFVGTWNMNGQNPPKEMNDFVLPLGMDNVPDVVGIGTQESCSERYEWEVTLQETLGPSHILLHSASLGTLHLAIFIRRDLIWFCSLPEDDSLSVRPGTAFRTKGAVAISFCLFGTSMLFVTSHLTAHQAKVKERVQDIKRIIHALDLPRNYVIRHKSKDVTHNFDSVYWCGDLNFRLGEPREKLLEWIENTQFPLPDHLPHGYLHTDQLTTVLSDGAAFK</sequence>
<dbReference type="GO" id="GO:0046856">
    <property type="term" value="P:phosphatidylinositol dephosphorylation"/>
    <property type="evidence" value="ECO:0007669"/>
    <property type="project" value="InterPro"/>
</dbReference>
<dbReference type="SUPFAM" id="SSF56219">
    <property type="entry name" value="DNase I-like"/>
    <property type="match status" value="1"/>
</dbReference>
<dbReference type="Gene3D" id="3.60.10.10">
    <property type="entry name" value="Endonuclease/exonuclease/phosphatase"/>
    <property type="match status" value="1"/>
</dbReference>
<name>A0A1B0EZT4_PHLPP</name>
<evidence type="ECO:0000313" key="3">
    <source>
        <dbReference type="EnsemblMetazoa" id="PPAI008279-PA"/>
    </source>
</evidence>
<dbReference type="PANTHER" id="PTHR47039:SF1">
    <property type="entry name" value="INOSITOL POLYPHOSPHATE 5-PHOSPHATASE E"/>
    <property type="match status" value="1"/>
</dbReference>
<reference evidence="3" key="1">
    <citation type="submission" date="2022-08" db="UniProtKB">
        <authorList>
            <consortium name="EnsemblMetazoa"/>
        </authorList>
    </citation>
    <scope>IDENTIFICATION</scope>
    <source>
        <strain evidence="3">Israel</strain>
    </source>
</reference>
<feature type="compositionally biased region" description="Basic and acidic residues" evidence="1">
    <location>
        <begin position="186"/>
        <end position="195"/>
    </location>
</feature>
<dbReference type="SMART" id="SM00128">
    <property type="entry name" value="IPPc"/>
    <property type="match status" value="1"/>
</dbReference>
<evidence type="ECO:0000259" key="2">
    <source>
        <dbReference type="SMART" id="SM00128"/>
    </source>
</evidence>
<dbReference type="VEuPathDB" id="VectorBase:PPAPM1_006469"/>
<dbReference type="GO" id="GO:0016791">
    <property type="term" value="F:phosphatase activity"/>
    <property type="evidence" value="ECO:0007669"/>
    <property type="project" value="InterPro"/>
</dbReference>
<evidence type="ECO:0000256" key="1">
    <source>
        <dbReference type="SAM" id="MobiDB-lite"/>
    </source>
</evidence>
<feature type="compositionally biased region" description="Polar residues" evidence="1">
    <location>
        <begin position="1"/>
        <end position="11"/>
    </location>
</feature>
<feature type="domain" description="Inositol polyphosphate-related phosphatase" evidence="2">
    <location>
        <begin position="270"/>
        <end position="493"/>
    </location>
</feature>
<dbReference type="EnsemblMetazoa" id="PPAI008279-RA">
    <property type="protein sequence ID" value="PPAI008279-PA"/>
    <property type="gene ID" value="PPAI008279"/>
</dbReference>
<evidence type="ECO:0000313" key="4">
    <source>
        <dbReference type="Proteomes" id="UP000092462"/>
    </source>
</evidence>
<feature type="region of interest" description="Disordered" evidence="1">
    <location>
        <begin position="1"/>
        <end position="36"/>
    </location>
</feature>
<dbReference type="InterPro" id="IPR053321">
    <property type="entry name" value="IPP-5-Phosphatase_Type_IV"/>
</dbReference>
<proteinExistence type="predicted"/>
<dbReference type="VEuPathDB" id="VectorBase:PPAI008279"/>
<dbReference type="Proteomes" id="UP000092462">
    <property type="component" value="Unassembled WGS sequence"/>
</dbReference>